<dbReference type="EMBL" id="KN594595">
    <property type="protein sequence ID" value="KHJ81065.1"/>
    <property type="molecule type" value="Genomic_DNA"/>
</dbReference>
<dbReference type="Gene3D" id="3.40.50.150">
    <property type="entry name" value="Vaccinia Virus protein VP39"/>
    <property type="match status" value="1"/>
</dbReference>
<dbReference type="InterPro" id="IPR029063">
    <property type="entry name" value="SAM-dependent_MTases_sf"/>
</dbReference>
<evidence type="ECO:0000313" key="1">
    <source>
        <dbReference type="EMBL" id="KHJ81065.1"/>
    </source>
</evidence>
<evidence type="ECO:0000313" key="2">
    <source>
        <dbReference type="Proteomes" id="UP000053660"/>
    </source>
</evidence>
<organism evidence="1 2">
    <name type="scientific">Oesophagostomum dentatum</name>
    <name type="common">Nodular worm</name>
    <dbReference type="NCBI Taxonomy" id="61180"/>
    <lineage>
        <taxon>Eukaryota</taxon>
        <taxon>Metazoa</taxon>
        <taxon>Ecdysozoa</taxon>
        <taxon>Nematoda</taxon>
        <taxon>Chromadorea</taxon>
        <taxon>Rhabditida</taxon>
        <taxon>Rhabditina</taxon>
        <taxon>Rhabditomorpha</taxon>
        <taxon>Strongyloidea</taxon>
        <taxon>Strongylidae</taxon>
        <taxon>Oesophagostomum</taxon>
    </lineage>
</organism>
<evidence type="ECO:0008006" key="3">
    <source>
        <dbReference type="Google" id="ProtNLM"/>
    </source>
</evidence>
<dbReference type="Proteomes" id="UP000053660">
    <property type="component" value="Unassembled WGS sequence"/>
</dbReference>
<accession>A0A0B1SCX2</accession>
<keyword evidence="2" id="KW-1185">Reference proteome</keyword>
<dbReference type="AlphaFoldDB" id="A0A0B1SCX2"/>
<sequence length="94" mass="10326">MEQYGIEVSDQVYAVCASLMTDTTEFSFRLFLTDDLDEVLVVLRESNQQLCYGTTGLSLWQASCDLSNFLCRFVDLSDKHVLELGAGCGLAASG</sequence>
<protein>
    <recommendedName>
        <fullName evidence="3">Calmodulin-lysine N-methyltransferase</fullName>
    </recommendedName>
</protein>
<dbReference type="InterPro" id="IPR019410">
    <property type="entry name" value="Methyltransf_16"/>
</dbReference>
<reference evidence="1 2" key="1">
    <citation type="submission" date="2014-03" db="EMBL/GenBank/DDBJ databases">
        <title>Draft genome of the hookworm Oesophagostomum dentatum.</title>
        <authorList>
            <person name="Mitreva M."/>
        </authorList>
    </citation>
    <scope>NUCLEOTIDE SEQUENCE [LARGE SCALE GENOMIC DNA]</scope>
    <source>
        <strain evidence="1 2">OD-Hann</strain>
    </source>
</reference>
<proteinExistence type="predicted"/>
<gene>
    <name evidence="1" type="ORF">OESDEN_19252</name>
</gene>
<name>A0A0B1SCX2_OESDE</name>
<dbReference type="Pfam" id="PF10294">
    <property type="entry name" value="Methyltransf_16"/>
    <property type="match status" value="1"/>
</dbReference>
<dbReference type="OrthoDB" id="275715at2759"/>